<dbReference type="SMART" id="SM00448">
    <property type="entry name" value="REC"/>
    <property type="match status" value="1"/>
</dbReference>
<dbReference type="InterPro" id="IPR009057">
    <property type="entry name" value="Homeodomain-like_sf"/>
</dbReference>
<reference evidence="7 8" key="1">
    <citation type="submission" date="2023-07" db="EMBL/GenBank/DDBJ databases">
        <title>Genomic Encyclopedia of Type Strains, Phase IV (KMG-IV): sequencing the most valuable type-strain genomes for metagenomic binning, comparative biology and taxonomic classification.</title>
        <authorList>
            <person name="Goeker M."/>
        </authorList>
    </citation>
    <scope>NUCLEOTIDE SEQUENCE [LARGE SCALE GENOMIC DNA]</scope>
    <source>
        <strain evidence="7 8">DSM 9768</strain>
    </source>
</reference>
<evidence type="ECO:0000259" key="5">
    <source>
        <dbReference type="PROSITE" id="PS01124"/>
    </source>
</evidence>
<dbReference type="Gene3D" id="3.40.50.2300">
    <property type="match status" value="1"/>
</dbReference>
<dbReference type="Pfam" id="PF12833">
    <property type="entry name" value="HTH_18"/>
    <property type="match status" value="1"/>
</dbReference>
<keyword evidence="1" id="KW-0805">Transcription regulation</keyword>
<evidence type="ECO:0000313" key="8">
    <source>
        <dbReference type="Proteomes" id="UP001230005"/>
    </source>
</evidence>
<keyword evidence="8" id="KW-1185">Reference proteome</keyword>
<evidence type="ECO:0000256" key="2">
    <source>
        <dbReference type="ARBA" id="ARBA00023125"/>
    </source>
</evidence>
<proteinExistence type="predicted"/>
<dbReference type="Pfam" id="PF00072">
    <property type="entry name" value="Response_reg"/>
    <property type="match status" value="1"/>
</dbReference>
<protein>
    <submittedName>
        <fullName evidence="7">Two-component system response regulator YesN</fullName>
    </submittedName>
</protein>
<gene>
    <name evidence="7" type="ORF">J2S74_004157</name>
</gene>
<dbReference type="EMBL" id="JAUSUG010000019">
    <property type="protein sequence ID" value="MDQ0256735.1"/>
    <property type="molecule type" value="Genomic_DNA"/>
</dbReference>
<feature type="modified residue" description="4-aspartylphosphate" evidence="4">
    <location>
        <position position="54"/>
    </location>
</feature>
<dbReference type="Gene3D" id="1.10.10.60">
    <property type="entry name" value="Homeodomain-like"/>
    <property type="match status" value="2"/>
</dbReference>
<evidence type="ECO:0000256" key="3">
    <source>
        <dbReference type="ARBA" id="ARBA00023163"/>
    </source>
</evidence>
<evidence type="ECO:0000256" key="4">
    <source>
        <dbReference type="PROSITE-ProRule" id="PRU00169"/>
    </source>
</evidence>
<dbReference type="InterPro" id="IPR018060">
    <property type="entry name" value="HTH_AraC"/>
</dbReference>
<name>A0ABU0A303_9BACI</name>
<accession>A0ABU0A303</accession>
<evidence type="ECO:0000259" key="6">
    <source>
        <dbReference type="PROSITE" id="PS50110"/>
    </source>
</evidence>
<dbReference type="PANTHER" id="PTHR43280:SF10">
    <property type="entry name" value="REGULATORY PROTEIN POCR"/>
    <property type="match status" value="1"/>
</dbReference>
<dbReference type="InterPro" id="IPR001789">
    <property type="entry name" value="Sig_transdc_resp-reg_receiver"/>
</dbReference>
<evidence type="ECO:0000256" key="1">
    <source>
        <dbReference type="ARBA" id="ARBA00023015"/>
    </source>
</evidence>
<feature type="domain" description="HTH araC/xylS-type" evidence="5">
    <location>
        <begin position="429"/>
        <end position="527"/>
    </location>
</feature>
<comment type="caution">
    <text evidence="7">The sequence shown here is derived from an EMBL/GenBank/DDBJ whole genome shotgun (WGS) entry which is preliminary data.</text>
</comment>
<dbReference type="PANTHER" id="PTHR43280">
    <property type="entry name" value="ARAC-FAMILY TRANSCRIPTIONAL REGULATOR"/>
    <property type="match status" value="1"/>
</dbReference>
<keyword evidence="2" id="KW-0238">DNA-binding</keyword>
<keyword evidence="3" id="KW-0804">Transcription</keyword>
<dbReference type="PRINTS" id="PR00032">
    <property type="entry name" value="HTHARAC"/>
</dbReference>
<feature type="domain" description="Response regulatory" evidence="6">
    <location>
        <begin position="2"/>
        <end position="119"/>
    </location>
</feature>
<dbReference type="PROSITE" id="PS01124">
    <property type="entry name" value="HTH_ARAC_FAMILY_2"/>
    <property type="match status" value="1"/>
</dbReference>
<dbReference type="SUPFAM" id="SSF46689">
    <property type="entry name" value="Homeodomain-like"/>
    <property type="match status" value="2"/>
</dbReference>
<dbReference type="SMART" id="SM00342">
    <property type="entry name" value="HTH_ARAC"/>
    <property type="match status" value="1"/>
</dbReference>
<evidence type="ECO:0000313" key="7">
    <source>
        <dbReference type="EMBL" id="MDQ0256735.1"/>
    </source>
</evidence>
<dbReference type="InterPro" id="IPR011006">
    <property type="entry name" value="CheY-like_superfamily"/>
</dbReference>
<sequence length="528" mass="62601">MNVLLVDDNYQMLQFMNNCIQEAKSDIRVIGMCENGEQALQVVRQKKPDILITDIDMPGMNGLELIRKIKELHPEVHSLIISSYDDFHYAQQAVRLLVNDYMLKESIEPDTLLDAIDRLSNKIKQESRKLNDINQWKSIIEQNKFTIKKQWFKSMLHSPMVEENVWMDKCNDYGFDLSTYSYIPVFGRVMNLRLALEQFESPELLMYAIDNITNELSGEKVECFAYEEFGFFLFFPIRPSIKNNQYDEVKKILSQLQVALTEYIDVKMAFVYEKTVQNIHDLKKVTQKLCCLKQEWFYMDEMAVKGYHELSTNLTTSPVHEDYTNTFHTLKTFIDDNEETEKVIQWINHWGGSMSLKKYDPDSIKFLIYKVMTDLDYSYNSVSDKVENIHQEIMEAQTIEQLQEYVYRFLLKLIQSKETRKKTEKQCIWKAIQYVENNVDQKITLEGVSQHLYLNPSYFSRLFKKETGESFIEYVNRFKMDKAIQHLTKSNATIEDIAVKLGYDSTSYFIKIFKKYYHMTPVKYRKKH</sequence>
<dbReference type="Proteomes" id="UP001230005">
    <property type="component" value="Unassembled WGS sequence"/>
</dbReference>
<dbReference type="SUPFAM" id="SSF52172">
    <property type="entry name" value="CheY-like"/>
    <property type="match status" value="1"/>
</dbReference>
<dbReference type="InterPro" id="IPR020449">
    <property type="entry name" value="Tscrpt_reg_AraC-type_HTH"/>
</dbReference>
<dbReference type="PROSITE" id="PS50110">
    <property type="entry name" value="RESPONSE_REGULATORY"/>
    <property type="match status" value="1"/>
</dbReference>
<dbReference type="RefSeq" id="WP_307329344.1">
    <property type="nucleotide sequence ID" value="NZ_JAUSUG010000019.1"/>
</dbReference>
<organism evidence="7 8">
    <name type="scientific">Evansella vedderi</name>
    <dbReference type="NCBI Taxonomy" id="38282"/>
    <lineage>
        <taxon>Bacteria</taxon>
        <taxon>Bacillati</taxon>
        <taxon>Bacillota</taxon>
        <taxon>Bacilli</taxon>
        <taxon>Bacillales</taxon>
        <taxon>Bacillaceae</taxon>
        <taxon>Evansella</taxon>
    </lineage>
</organism>
<dbReference type="CDD" id="cd17536">
    <property type="entry name" value="REC_YesN-like"/>
    <property type="match status" value="1"/>
</dbReference>
<keyword evidence="4" id="KW-0597">Phosphoprotein</keyword>